<evidence type="ECO:0000313" key="2">
    <source>
        <dbReference type="Proteomes" id="UP000478052"/>
    </source>
</evidence>
<dbReference type="AlphaFoldDB" id="A0A6G0Z600"/>
<keyword evidence="2" id="KW-1185">Reference proteome</keyword>
<protein>
    <submittedName>
        <fullName evidence="1">Dimer Tnp hAT domain-containing protein</fullName>
    </submittedName>
</protein>
<accession>A0A6G0Z600</accession>
<comment type="caution">
    <text evidence="1">The sequence shown here is derived from an EMBL/GenBank/DDBJ whole genome shotgun (WGS) entry which is preliminary data.</text>
</comment>
<dbReference type="Proteomes" id="UP000478052">
    <property type="component" value="Unassembled WGS sequence"/>
</dbReference>
<dbReference type="OrthoDB" id="6596666at2759"/>
<organism evidence="1 2">
    <name type="scientific">Aphis craccivora</name>
    <name type="common">Cowpea aphid</name>
    <dbReference type="NCBI Taxonomy" id="307492"/>
    <lineage>
        <taxon>Eukaryota</taxon>
        <taxon>Metazoa</taxon>
        <taxon>Ecdysozoa</taxon>
        <taxon>Arthropoda</taxon>
        <taxon>Hexapoda</taxon>
        <taxon>Insecta</taxon>
        <taxon>Pterygota</taxon>
        <taxon>Neoptera</taxon>
        <taxon>Paraneoptera</taxon>
        <taxon>Hemiptera</taxon>
        <taxon>Sternorrhyncha</taxon>
        <taxon>Aphidomorpha</taxon>
        <taxon>Aphidoidea</taxon>
        <taxon>Aphididae</taxon>
        <taxon>Aphidini</taxon>
        <taxon>Aphis</taxon>
        <taxon>Aphis</taxon>
    </lineage>
</organism>
<gene>
    <name evidence="1" type="ORF">FWK35_00005416</name>
</gene>
<reference evidence="1 2" key="1">
    <citation type="submission" date="2019-08" db="EMBL/GenBank/DDBJ databases">
        <title>Whole genome of Aphis craccivora.</title>
        <authorList>
            <person name="Voronova N.V."/>
            <person name="Shulinski R.S."/>
            <person name="Bandarenka Y.V."/>
            <person name="Zhorov D.G."/>
            <person name="Warner D."/>
        </authorList>
    </citation>
    <scope>NUCLEOTIDE SEQUENCE [LARGE SCALE GENOMIC DNA]</scope>
    <source>
        <strain evidence="1">180601</strain>
        <tissue evidence="1">Whole Body</tissue>
    </source>
</reference>
<sequence length="51" mass="6001">MKYAPITSVDVDSLFSMYKNILLENRVSFTTANLGKYMVVNSFFNFFYLFL</sequence>
<dbReference type="EMBL" id="VUJU01001259">
    <property type="protein sequence ID" value="KAF0766133.1"/>
    <property type="molecule type" value="Genomic_DNA"/>
</dbReference>
<name>A0A6G0Z600_APHCR</name>
<evidence type="ECO:0000313" key="1">
    <source>
        <dbReference type="EMBL" id="KAF0766133.1"/>
    </source>
</evidence>
<proteinExistence type="predicted"/>